<keyword evidence="4" id="KW-1185">Reference proteome</keyword>
<dbReference type="RefSeq" id="WP_147122721.1">
    <property type="nucleotide sequence ID" value="NZ_VOPY01000002.1"/>
</dbReference>
<dbReference type="AlphaFoldDB" id="A0A5C6U745"/>
<dbReference type="OrthoDB" id="8477976at2"/>
<dbReference type="SUPFAM" id="SSF53955">
    <property type="entry name" value="Lysozyme-like"/>
    <property type="match status" value="1"/>
</dbReference>
<dbReference type="Pfam" id="PF01464">
    <property type="entry name" value="SLT"/>
    <property type="match status" value="1"/>
</dbReference>
<evidence type="ECO:0000313" key="3">
    <source>
        <dbReference type="EMBL" id="TXC68767.1"/>
    </source>
</evidence>
<dbReference type="InterPro" id="IPR023346">
    <property type="entry name" value="Lysozyme-like_dom_sf"/>
</dbReference>
<dbReference type="Gene3D" id="1.10.530.10">
    <property type="match status" value="1"/>
</dbReference>
<comment type="similarity">
    <text evidence="1">Belongs to the virb1 family.</text>
</comment>
<gene>
    <name evidence="3" type="ORF">FSZ31_07245</name>
</gene>
<comment type="caution">
    <text evidence="3">The sequence shown here is derived from an EMBL/GenBank/DDBJ whole genome shotgun (WGS) entry which is preliminary data.</text>
</comment>
<protein>
    <submittedName>
        <fullName evidence="3">Lytic transglycosylase domain-containing protein</fullName>
    </submittedName>
</protein>
<evidence type="ECO:0000259" key="2">
    <source>
        <dbReference type="Pfam" id="PF01464"/>
    </source>
</evidence>
<dbReference type="InterPro" id="IPR008258">
    <property type="entry name" value="Transglycosylase_SLT_dom_1"/>
</dbReference>
<proteinExistence type="inferred from homology"/>
<evidence type="ECO:0000256" key="1">
    <source>
        <dbReference type="ARBA" id="ARBA00009387"/>
    </source>
</evidence>
<dbReference type="Proteomes" id="UP000321129">
    <property type="component" value="Unassembled WGS sequence"/>
</dbReference>
<accession>A0A5C6U745</accession>
<dbReference type="EMBL" id="VOPY01000002">
    <property type="protein sequence ID" value="TXC68767.1"/>
    <property type="molecule type" value="Genomic_DNA"/>
</dbReference>
<evidence type="ECO:0000313" key="4">
    <source>
        <dbReference type="Proteomes" id="UP000321129"/>
    </source>
</evidence>
<feature type="domain" description="Transglycosylase SLT" evidence="2">
    <location>
        <begin position="20"/>
        <end position="65"/>
    </location>
</feature>
<name>A0A5C6U745_9SPHN</name>
<sequence>MPSQLNPSASGGVDRITRAIAQSAQRTGIDFDYLMGQARIESGLNPNAKAPTSSATGLYQFVSQSWLAVVDQHGANHGMDWAAGAIQRDSRGRYQVADPEMRRAILDLRRNPEAAAAMAGEFAADNRDYLEQRLDRQMAPVDLYLAHFLGAGGAHKFLAAHAADPDAPAAPLFAKAAQANRSIFYAPGGRARSFDEIRDRFAAKLGDGAALPSGGKDRPGGKDMPFVQPADYLRLAAQRSTPANTDLNKNNNARLAYMLLASMGA</sequence>
<reference evidence="3 4" key="1">
    <citation type="submission" date="2019-08" db="EMBL/GenBank/DDBJ databases">
        <title>Sphingorhabdus soil sp. nov., isolated from arctic soil.</title>
        <authorList>
            <person name="Liu Y."/>
        </authorList>
    </citation>
    <scope>NUCLEOTIDE SEQUENCE [LARGE SCALE GENOMIC DNA]</scope>
    <source>
        <strain evidence="3 4">D-2Q-5-6</strain>
    </source>
</reference>
<organism evidence="3 4">
    <name type="scientific">Flavisphingopyxis soli</name>
    <dbReference type="NCBI Taxonomy" id="2601267"/>
    <lineage>
        <taxon>Bacteria</taxon>
        <taxon>Pseudomonadati</taxon>
        <taxon>Pseudomonadota</taxon>
        <taxon>Alphaproteobacteria</taxon>
        <taxon>Sphingomonadales</taxon>
        <taxon>Sphingopyxidaceae</taxon>
        <taxon>Flavisphingopyxis</taxon>
    </lineage>
</organism>